<dbReference type="Pfam" id="PF00581">
    <property type="entry name" value="Rhodanese"/>
    <property type="match status" value="1"/>
</dbReference>
<keyword evidence="1" id="KW-0812">Transmembrane</keyword>
<dbReference type="PANTHER" id="PTHR43031">
    <property type="entry name" value="FAD-DEPENDENT OXIDOREDUCTASE"/>
    <property type="match status" value="1"/>
</dbReference>
<dbReference type="SUPFAM" id="SSF52821">
    <property type="entry name" value="Rhodanese/Cell cycle control phosphatase"/>
    <property type="match status" value="1"/>
</dbReference>
<evidence type="ECO:0000256" key="1">
    <source>
        <dbReference type="SAM" id="Phobius"/>
    </source>
</evidence>
<proteinExistence type="predicted"/>
<organism evidence="3 4">
    <name type="scientific">Seminibacterium arietis</name>
    <dbReference type="NCBI Taxonomy" id="1173502"/>
    <lineage>
        <taxon>Bacteria</taxon>
        <taxon>Pseudomonadati</taxon>
        <taxon>Pseudomonadota</taxon>
        <taxon>Gammaproteobacteria</taxon>
        <taxon>Pasteurellales</taxon>
        <taxon>Pasteurellaceae</taxon>
        <taxon>Seminibacterium</taxon>
    </lineage>
</organism>
<reference evidence="4" key="1">
    <citation type="journal article" date="2019" name="Int. J. Syst. Evol. Microbiol.">
        <title>The Global Catalogue of Microorganisms (GCM) 10K type strain sequencing project: providing services to taxonomists for standard genome sequencing and annotation.</title>
        <authorList>
            <consortium name="The Broad Institute Genomics Platform"/>
            <consortium name="The Broad Institute Genome Sequencing Center for Infectious Disease"/>
            <person name="Wu L."/>
            <person name="Ma J."/>
        </authorList>
    </citation>
    <scope>NUCLEOTIDE SEQUENCE [LARGE SCALE GENOMIC DNA]</scope>
    <source>
        <strain evidence="4">CCUG 61707</strain>
    </source>
</reference>
<name>A0ABW3IBV0_9PAST</name>
<dbReference type="InterPro" id="IPR001763">
    <property type="entry name" value="Rhodanese-like_dom"/>
</dbReference>
<keyword evidence="1" id="KW-1133">Transmembrane helix</keyword>
<evidence type="ECO:0000259" key="2">
    <source>
        <dbReference type="PROSITE" id="PS50206"/>
    </source>
</evidence>
<dbReference type="PROSITE" id="PS50206">
    <property type="entry name" value="RHODANESE_3"/>
    <property type="match status" value="1"/>
</dbReference>
<feature type="domain" description="Rhodanese" evidence="2">
    <location>
        <begin position="54"/>
        <end position="145"/>
    </location>
</feature>
<dbReference type="InterPro" id="IPR050229">
    <property type="entry name" value="GlpE_sulfurtransferase"/>
</dbReference>
<comment type="caution">
    <text evidence="3">The sequence shown here is derived from an EMBL/GenBank/DDBJ whole genome shotgun (WGS) entry which is preliminary data.</text>
</comment>
<protein>
    <submittedName>
        <fullName evidence="3">Rhodanese-like domain-containing protein</fullName>
    </submittedName>
</protein>
<gene>
    <name evidence="3" type="ORF">ACFQ02_08770</name>
</gene>
<dbReference type="CDD" id="cd00158">
    <property type="entry name" value="RHOD"/>
    <property type="match status" value="1"/>
</dbReference>
<sequence>MQEYLPMAIEFAKNHTLMVIAWIAVFIMVVYTFFKSITTKVKTIDNTELVRIINSQDATVIDIRTVDEFERGHIINSIHLLPTEIKNNNVGKIEHHKEHPVVLVCATGMNANSSAELLAKQGFTQVYALKEGITGWCSSNLPLVKKH</sequence>
<dbReference type="Proteomes" id="UP001596996">
    <property type="component" value="Unassembled WGS sequence"/>
</dbReference>
<dbReference type="EMBL" id="JBHTJN010000027">
    <property type="protein sequence ID" value="MFD0966919.1"/>
    <property type="molecule type" value="Genomic_DNA"/>
</dbReference>
<dbReference type="RefSeq" id="WP_380821909.1">
    <property type="nucleotide sequence ID" value="NZ_JBHTJN010000027.1"/>
</dbReference>
<dbReference type="PANTHER" id="PTHR43031:SF18">
    <property type="entry name" value="RHODANESE-RELATED SULFURTRANSFERASES"/>
    <property type="match status" value="1"/>
</dbReference>
<dbReference type="InterPro" id="IPR036873">
    <property type="entry name" value="Rhodanese-like_dom_sf"/>
</dbReference>
<dbReference type="SMART" id="SM00450">
    <property type="entry name" value="RHOD"/>
    <property type="match status" value="1"/>
</dbReference>
<keyword evidence="1" id="KW-0472">Membrane</keyword>
<evidence type="ECO:0000313" key="4">
    <source>
        <dbReference type="Proteomes" id="UP001596996"/>
    </source>
</evidence>
<dbReference type="Gene3D" id="3.40.250.10">
    <property type="entry name" value="Rhodanese-like domain"/>
    <property type="match status" value="1"/>
</dbReference>
<evidence type="ECO:0000313" key="3">
    <source>
        <dbReference type="EMBL" id="MFD0966919.1"/>
    </source>
</evidence>
<feature type="transmembrane region" description="Helical" evidence="1">
    <location>
        <begin position="15"/>
        <end position="34"/>
    </location>
</feature>
<keyword evidence="4" id="KW-1185">Reference proteome</keyword>
<accession>A0ABW3IBV0</accession>